<dbReference type="KEGG" id="plw:D5F53_15495"/>
<dbReference type="Proteomes" id="UP000266552">
    <property type="component" value="Chromosome"/>
</dbReference>
<sequence>MKIAVLTTSHAAMRDLSQLYKKWDASFRSRIALSVFNIEGALLDKEWKRLKTMVEEAEFIIHDPHGTPAQTLSRIHDLCAGLEAQQVILGGNADGIQDLFRLGSLRFEDIAGSGQRGDPTASSARIDINQDLEHYRTLLDYWRHSSIDNLEHMLGYIATTFGQITDWPPVEPPSVLETLGIYDPLLKRPYESLKAYQSVTPVRTHLPTVAVLFMGYSYPLHTGEIVGGIIQDLRKIANVLPIALTSLVRVDPQRLRSLLMQGGSQGGKIDLIVNYVPFRLGAGPTGGKSDEILSLLKEVEAPMFHPFFLTRRDREEWEGSLQGLSPSEFLVQMMLPELDGSIDMLPVAALSGREYDEEMQLHTKELRVIEERARRLISRVRRYLDLRTKQPSEKRIAIIGYNYPPGEGHLFQASFLDTFESISRIATAMKDHGYTTEAFTGAELRERFLREGAVNSGVWTDERWSVELPTYDTEAYEQNNKVFANRRDELTQQWGEAPGNIMTTEEGAFKIPGLLSGNLFIGVQPSRGVHEHPEAAYHDKSLLPHHQYLAFYQYIRDEFKADAILHVGTHGTLEFLEGKESGMSGDCLPDALIQDLPHFYMYYVGNPSEAMIAKRRSHAALIGYQSPPFTTSGLYGEYVELEAMLHEYRETERLNPTRVPDVRKRIRGQAASLSMEADDLEELEIELYRIRRSVIPNGLHVVGEGYNHEEAAGHMKMVLSHEQGALGSLQRVFAASMAWDYDSLLENRDIERLQLLDECVGNAVLSFIHNETIPEPPQVPDEMKARWNDIWNHGLTAYHSTKADMELKNLLRALDGGYLPVSLAGDSIRNPEVLPSGNNLVQFDPRSIPSRTAAATGMKIAENTLKLYYEAHQKYPETTALVMWGLETSRTQGETLGQILAYLGVRIKDRGHSIHMGYEIIPLFELNRPRINVVVHICGFFRDMFPDQLSMLHRIFREVSELDEPMDQNWFKHHSELLYRQLRNAGAGHDEAWDLACARIYGPAEGEYGTTVTKLIETKQWEEESQIGASFMNSLKHVYSANYRGKEMLELYQANLAAVDIVSQIRSNHEHEITDLDHYYEFFGGLAKSVEIVKGSRAEMYITDTTREQALTEEVSKSIQRGVRTRLLNPKWMDGLLKHDFHGAQNIADRTENLLGLAATTNQVDSWIFSSVHKEYVADEHRSKQMRDNNRSAYHSMLETLLESHQRNYWDASEDELGMLRDRYLELEGDLEGRNT</sequence>
<dbReference type="CDD" id="cd10150">
    <property type="entry name" value="CobN_like"/>
    <property type="match status" value="1"/>
</dbReference>
<protein>
    <submittedName>
        <fullName evidence="2">Cobaltochelatase subunit CobN</fullName>
    </submittedName>
</protein>
<dbReference type="PANTHER" id="PTHR44119:SF1">
    <property type="entry name" value="MAGNESIUM-CHELATASE SUBUNIT CHLH, CHLOROPLASTIC"/>
    <property type="match status" value="1"/>
</dbReference>
<dbReference type="Pfam" id="PF02514">
    <property type="entry name" value="CobN-Mg_chel"/>
    <property type="match status" value="1"/>
</dbReference>
<evidence type="ECO:0000259" key="1">
    <source>
        <dbReference type="Pfam" id="PF02514"/>
    </source>
</evidence>
<dbReference type="PANTHER" id="PTHR44119">
    <property type="entry name" value="MAGNESIUM-CHELATASE SUBUNIT CHLH, CHLOROPLASTIC"/>
    <property type="match status" value="1"/>
</dbReference>
<dbReference type="EMBL" id="CP032412">
    <property type="protein sequence ID" value="AYB44591.1"/>
    <property type="molecule type" value="Genomic_DNA"/>
</dbReference>
<gene>
    <name evidence="2" type="ORF">D5F53_15495</name>
</gene>
<reference evidence="2 3" key="1">
    <citation type="submission" date="2018-09" db="EMBL/GenBank/DDBJ databases">
        <title>Genome Sequence of Paenibacillus lautus Strain E7593-69, Azo Dye-Degrading Bacteria, Isolated from Commercial Tattoo Inks.</title>
        <authorList>
            <person name="Nho S.W."/>
            <person name="Kim S.-J."/>
            <person name="Kweon O."/>
            <person name="Cerniglia C.E."/>
        </authorList>
    </citation>
    <scope>NUCLEOTIDE SEQUENCE [LARGE SCALE GENOMIC DNA]</scope>
    <source>
        <strain evidence="2 3">E7593-69</strain>
    </source>
</reference>
<organism evidence="2 3">
    <name type="scientific">Paenibacillus lautus</name>
    <name type="common">Bacillus lautus</name>
    <dbReference type="NCBI Taxonomy" id="1401"/>
    <lineage>
        <taxon>Bacteria</taxon>
        <taxon>Bacillati</taxon>
        <taxon>Bacillota</taxon>
        <taxon>Bacilli</taxon>
        <taxon>Bacillales</taxon>
        <taxon>Paenibacillaceae</taxon>
        <taxon>Paenibacillus</taxon>
    </lineage>
</organism>
<name>A0A385TM73_PAELA</name>
<dbReference type="InterPro" id="IPR003672">
    <property type="entry name" value="CobN/Mg_chltase"/>
</dbReference>
<dbReference type="RefSeq" id="WP_119848478.1">
    <property type="nucleotide sequence ID" value="NZ_CP032412.1"/>
</dbReference>
<dbReference type="AlphaFoldDB" id="A0A385TM73"/>
<proteinExistence type="predicted"/>
<feature type="domain" description="CobN/magnesium chelatase" evidence="1">
    <location>
        <begin position="140"/>
        <end position="1216"/>
    </location>
</feature>
<accession>A0A385TM73</accession>
<evidence type="ECO:0000313" key="2">
    <source>
        <dbReference type="EMBL" id="AYB44591.1"/>
    </source>
</evidence>
<keyword evidence="3" id="KW-1185">Reference proteome</keyword>
<evidence type="ECO:0000313" key="3">
    <source>
        <dbReference type="Proteomes" id="UP000266552"/>
    </source>
</evidence>